<dbReference type="Gene3D" id="1.25.40.10">
    <property type="entry name" value="Tetratricopeptide repeat domain"/>
    <property type="match status" value="1"/>
</dbReference>
<evidence type="ECO:0000313" key="3">
    <source>
        <dbReference type="Proteomes" id="UP000319852"/>
    </source>
</evidence>
<feature type="compositionally biased region" description="Polar residues" evidence="1">
    <location>
        <begin position="637"/>
        <end position="654"/>
    </location>
</feature>
<dbReference type="Proteomes" id="UP000319852">
    <property type="component" value="Chromosome"/>
</dbReference>
<name>A0A517MS79_9BACT</name>
<organism evidence="2 3">
    <name type="scientific">Adhaeretor mobilis</name>
    <dbReference type="NCBI Taxonomy" id="1930276"/>
    <lineage>
        <taxon>Bacteria</taxon>
        <taxon>Pseudomonadati</taxon>
        <taxon>Planctomycetota</taxon>
        <taxon>Planctomycetia</taxon>
        <taxon>Pirellulales</taxon>
        <taxon>Lacipirellulaceae</taxon>
        <taxon>Adhaeretor</taxon>
    </lineage>
</organism>
<dbReference type="RefSeq" id="WP_145058177.1">
    <property type="nucleotide sequence ID" value="NZ_CP036263.1"/>
</dbReference>
<accession>A0A517MS79</accession>
<dbReference type="EMBL" id="CP036263">
    <property type="protein sequence ID" value="QDS97637.1"/>
    <property type="molecule type" value="Genomic_DNA"/>
</dbReference>
<dbReference type="KEGG" id="amob:HG15A2_09010"/>
<reference evidence="2 3" key="1">
    <citation type="submission" date="2019-02" db="EMBL/GenBank/DDBJ databases">
        <title>Deep-cultivation of Planctomycetes and their phenomic and genomic characterization uncovers novel biology.</title>
        <authorList>
            <person name="Wiegand S."/>
            <person name="Jogler M."/>
            <person name="Boedeker C."/>
            <person name="Pinto D."/>
            <person name="Vollmers J."/>
            <person name="Rivas-Marin E."/>
            <person name="Kohn T."/>
            <person name="Peeters S.H."/>
            <person name="Heuer A."/>
            <person name="Rast P."/>
            <person name="Oberbeckmann S."/>
            <person name="Bunk B."/>
            <person name="Jeske O."/>
            <person name="Meyerdierks A."/>
            <person name="Storesund J.E."/>
            <person name="Kallscheuer N."/>
            <person name="Luecker S."/>
            <person name="Lage O.M."/>
            <person name="Pohl T."/>
            <person name="Merkel B.J."/>
            <person name="Hornburger P."/>
            <person name="Mueller R.-W."/>
            <person name="Bruemmer F."/>
            <person name="Labrenz M."/>
            <person name="Spormann A.M."/>
            <person name="Op den Camp H."/>
            <person name="Overmann J."/>
            <person name="Amann R."/>
            <person name="Jetten M.S.M."/>
            <person name="Mascher T."/>
            <person name="Medema M.H."/>
            <person name="Devos D.P."/>
            <person name="Kaster A.-K."/>
            <person name="Ovreas L."/>
            <person name="Rohde M."/>
            <person name="Galperin M.Y."/>
            <person name="Jogler C."/>
        </authorList>
    </citation>
    <scope>NUCLEOTIDE SEQUENCE [LARGE SCALE GENOMIC DNA]</scope>
    <source>
        <strain evidence="2 3">HG15A2</strain>
    </source>
</reference>
<dbReference type="AlphaFoldDB" id="A0A517MS79"/>
<dbReference type="InterPro" id="IPR011990">
    <property type="entry name" value="TPR-like_helical_dom_sf"/>
</dbReference>
<dbReference type="SUPFAM" id="SSF48452">
    <property type="entry name" value="TPR-like"/>
    <property type="match status" value="1"/>
</dbReference>
<evidence type="ECO:0000313" key="2">
    <source>
        <dbReference type="EMBL" id="QDS97637.1"/>
    </source>
</evidence>
<keyword evidence="3" id="KW-1185">Reference proteome</keyword>
<gene>
    <name evidence="2" type="ORF">HG15A2_09010</name>
</gene>
<protein>
    <recommendedName>
        <fullName evidence="4">Tetratricopeptide repeat protein</fullName>
    </recommendedName>
</protein>
<feature type="region of interest" description="Disordered" evidence="1">
    <location>
        <begin position="256"/>
        <end position="275"/>
    </location>
</feature>
<proteinExistence type="predicted"/>
<evidence type="ECO:0008006" key="4">
    <source>
        <dbReference type="Google" id="ProtNLM"/>
    </source>
</evidence>
<dbReference type="OrthoDB" id="250713at2"/>
<evidence type="ECO:0000256" key="1">
    <source>
        <dbReference type="SAM" id="MobiDB-lite"/>
    </source>
</evidence>
<feature type="region of interest" description="Disordered" evidence="1">
    <location>
        <begin position="607"/>
        <end position="654"/>
    </location>
</feature>
<sequence>MIFARLMKDRLFAGRLQLRELFALPCRRLGTACRILGAARRKLVTVSTALVLCTSVGCGENPYQPMQSPEDYYFAGPTTDQADPTEPSSAEAPLQPHVRRVAMISGEKYWEFESPQGPELQLLPPVGSYQPALSYVPTYTLETPPEQVESVVPALKEPAANEILAGGPIVESDAYNESRVGKLNVSDSAVSETIDSTIAIMLLPPIPMEIVSNEPPVESSTASIVMEGPSADHEGAEQVLADRGIAAEDTWNFDSNAESSDQEWSFSESTDESESEEIAMNGTEDEEFKAFVSEDITPPVFAREESAEEQRLALVPTPMGDLASEQEEALEEQEIVEAPSAITTGVMTGAKVNERAIAKIRRGYKLAGKGAYYAAKSEFIGVLQMISQAKDSKHGKPRRTIALAAGLRALEEAEDFTPQGAELDAEVPVDVVASGHRTPLDIDLKKTSLLPQQVMDRYFRYAQYKLGGSVAGEPAGSMALHALGKLHSQLGKLEPEQNPLAQRHAYAFQQAALMAHDGNHLAAHELGVLMAEAGHYQEASLLLDQVVQQQPHPTVLRNLARVQKELGNTQLAAATRARARDLERASGTTNGVAWVTPESFAVLGRQPAGVPGQSRPMMNARQPSANVAQRPIPPGQPMTSGQSGHRFNMPQRNY</sequence>